<evidence type="ECO:0000313" key="2">
    <source>
        <dbReference type="Proteomes" id="UP000231198"/>
    </source>
</evidence>
<evidence type="ECO:0000313" key="1">
    <source>
        <dbReference type="EMBL" id="PIS15568.1"/>
    </source>
</evidence>
<reference evidence="2" key="1">
    <citation type="submission" date="2017-09" db="EMBL/GenBank/DDBJ databases">
        <title>Depth-based differentiation of microbial function through sediment-hosted aquifers and enrichment of novel symbionts in the deep terrestrial subsurface.</title>
        <authorList>
            <person name="Probst A.J."/>
            <person name="Ladd B."/>
            <person name="Jarett J.K."/>
            <person name="Geller-Mcgrath D.E."/>
            <person name="Sieber C.M.K."/>
            <person name="Emerson J.B."/>
            <person name="Anantharaman K."/>
            <person name="Thomas B.C."/>
            <person name="Malmstrom R."/>
            <person name="Stieglmeier M."/>
            <person name="Klingl A."/>
            <person name="Woyke T."/>
            <person name="Ryan C.M."/>
            <person name="Banfield J.F."/>
        </authorList>
    </citation>
    <scope>NUCLEOTIDE SEQUENCE [LARGE SCALE GENOMIC DNA]</scope>
</reference>
<accession>A0A2H0WUF7</accession>
<sequence>MKKILIYFFLFLLIAGNVYSFVSGIELANEIGTFETESKRIHQENIELEKKATTINSLQYAASIAASLDFVKQAAPIYLNNLTYALNR</sequence>
<gene>
    <name evidence="1" type="ORF">COT62_02980</name>
</gene>
<protein>
    <submittedName>
        <fullName evidence="1">Uncharacterized protein</fullName>
    </submittedName>
</protein>
<dbReference type="Proteomes" id="UP000231198">
    <property type="component" value="Unassembled WGS sequence"/>
</dbReference>
<organism evidence="1 2">
    <name type="scientific">Candidatus Roizmanbacteria bacterium CG09_land_8_20_14_0_10_41_9</name>
    <dbReference type="NCBI Taxonomy" id="1974850"/>
    <lineage>
        <taxon>Bacteria</taxon>
        <taxon>Candidatus Roizmaniibacteriota</taxon>
    </lineage>
</organism>
<proteinExistence type="predicted"/>
<comment type="caution">
    <text evidence="1">The sequence shown here is derived from an EMBL/GenBank/DDBJ whole genome shotgun (WGS) entry which is preliminary data.</text>
</comment>
<dbReference type="EMBL" id="PEZG01000063">
    <property type="protein sequence ID" value="PIS15568.1"/>
    <property type="molecule type" value="Genomic_DNA"/>
</dbReference>
<dbReference type="AlphaFoldDB" id="A0A2H0WUF7"/>
<name>A0A2H0WUF7_9BACT</name>